<dbReference type="AlphaFoldDB" id="Q46BJ6"/>
<evidence type="ECO:0000259" key="1">
    <source>
        <dbReference type="Pfam" id="PF11867"/>
    </source>
</evidence>
<reference evidence="2" key="1">
    <citation type="submission" date="2006-06" db="EMBL/GenBank/DDBJ databases">
        <title>Complete sequence of chromosome 1 of Methanosarcina barkeri str. fusaro.</title>
        <authorList>
            <person name="Copeland A."/>
            <person name="Lucas S."/>
            <person name="Lapidus A."/>
            <person name="Barry K."/>
            <person name="Detter J.C."/>
            <person name="Glavina T."/>
            <person name="Hammon N."/>
            <person name="Israni S."/>
            <person name="Pitluck S."/>
            <person name="Goodwin L.A."/>
            <person name="Saunders E.H."/>
            <person name="Schmutz J."/>
            <person name="Larimer F."/>
            <person name="Land M."/>
            <person name="Anderson I."/>
            <person name="Richardson P."/>
        </authorList>
    </citation>
    <scope>NUCLEOTIDE SEQUENCE</scope>
    <source>
        <strain evidence="2">Fusaro</strain>
    </source>
</reference>
<proteinExistence type="predicted"/>
<gene>
    <name evidence="2" type="ordered locus">Mbar_A1805</name>
</gene>
<sequence length="35" mass="3950">MLKKYGYPPDKQKLATENILKQAELLCRDVRGSAA</sequence>
<dbReference type="KEGG" id="mba:Mbar_A1805"/>
<dbReference type="InterPro" id="IPR021810">
    <property type="entry name" value="T1RH-like_C"/>
</dbReference>
<evidence type="ECO:0000313" key="2">
    <source>
        <dbReference type="EMBL" id="AAZ70746.1"/>
    </source>
</evidence>
<organism evidence="2">
    <name type="scientific">Methanosarcina barkeri (strain Fusaro / DSM 804)</name>
    <dbReference type="NCBI Taxonomy" id="269797"/>
    <lineage>
        <taxon>Archaea</taxon>
        <taxon>Methanobacteriati</taxon>
        <taxon>Methanobacteriota</taxon>
        <taxon>Stenosarchaea group</taxon>
        <taxon>Methanomicrobia</taxon>
        <taxon>Methanosarcinales</taxon>
        <taxon>Methanosarcinaceae</taxon>
        <taxon>Methanosarcina</taxon>
    </lineage>
</organism>
<dbReference type="Pfam" id="PF11867">
    <property type="entry name" value="T1RH-like_C"/>
    <property type="match status" value="1"/>
</dbReference>
<name>Q46BJ6_METBF</name>
<dbReference type="eggNOG" id="arCOG00878">
    <property type="taxonomic scope" value="Archaea"/>
</dbReference>
<dbReference type="HOGENOM" id="CLU_3362552_0_0_2"/>
<dbReference type="EMBL" id="CP000099">
    <property type="protein sequence ID" value="AAZ70746.1"/>
    <property type="molecule type" value="Genomic_DNA"/>
</dbReference>
<protein>
    <submittedName>
        <fullName evidence="2">Type I site-specific deoxyribonuclease</fullName>
    </submittedName>
</protein>
<accession>Q46BJ6</accession>
<dbReference type="PaxDb" id="269797-Mbar_A1805"/>
<feature type="domain" description="Type I restriction enzyme HindI endonuclease subunit-like C-terminal" evidence="1">
    <location>
        <begin position="1"/>
        <end position="28"/>
    </location>
</feature>
<dbReference type="STRING" id="269797.Mbar_A1805"/>